<keyword evidence="7" id="KW-0966">Cell projection</keyword>
<dbReference type="NCBIfam" id="TIGR02499">
    <property type="entry name" value="HrpE_YscL_not"/>
    <property type="match status" value="1"/>
</dbReference>
<evidence type="ECO:0000256" key="6">
    <source>
        <dbReference type="ARBA" id="ARBA00040494"/>
    </source>
</evidence>
<evidence type="ECO:0000313" key="8">
    <source>
        <dbReference type="Proteomes" id="UP000000238"/>
    </source>
</evidence>
<evidence type="ECO:0000256" key="2">
    <source>
        <dbReference type="ARBA" id="ARBA00022448"/>
    </source>
</evidence>
<name>Q2SH65_HAHCH</name>
<dbReference type="KEGG" id="hch:HCH_03249"/>
<evidence type="ECO:0000256" key="5">
    <source>
        <dbReference type="ARBA" id="ARBA00024335"/>
    </source>
</evidence>
<organism evidence="7 8">
    <name type="scientific">Hahella chejuensis (strain KCTC 2396)</name>
    <dbReference type="NCBI Taxonomy" id="349521"/>
    <lineage>
        <taxon>Bacteria</taxon>
        <taxon>Pseudomonadati</taxon>
        <taxon>Pseudomonadota</taxon>
        <taxon>Gammaproteobacteria</taxon>
        <taxon>Oceanospirillales</taxon>
        <taxon>Hahellaceae</taxon>
        <taxon>Hahella</taxon>
    </lineage>
</organism>
<dbReference type="EMBL" id="CP000155">
    <property type="protein sequence ID" value="ABC30009.1"/>
    <property type="molecule type" value="Genomic_DNA"/>
</dbReference>
<dbReference type="OrthoDB" id="8221108at2"/>
<dbReference type="Gene3D" id="1.20.5.2950">
    <property type="match status" value="1"/>
</dbReference>
<gene>
    <name evidence="7" type="ordered locus">HCH_03249</name>
</gene>
<dbReference type="GO" id="GO:0005829">
    <property type="term" value="C:cytosol"/>
    <property type="evidence" value="ECO:0007669"/>
    <property type="project" value="TreeGrafter"/>
</dbReference>
<reference evidence="7 8" key="1">
    <citation type="journal article" date="2005" name="Nucleic Acids Res.">
        <title>Genomic blueprint of Hahella chejuensis, a marine microbe producing an algicidal agent.</title>
        <authorList>
            <person name="Jeong H."/>
            <person name="Yim J.H."/>
            <person name="Lee C."/>
            <person name="Choi S.-H."/>
            <person name="Park Y.K."/>
            <person name="Yoon S.H."/>
            <person name="Hur C.-G."/>
            <person name="Kang H.-Y."/>
            <person name="Kim D."/>
            <person name="Lee H.H."/>
            <person name="Park K.H."/>
            <person name="Park S.-H."/>
            <person name="Park H.-S."/>
            <person name="Lee H.K."/>
            <person name="Oh T.K."/>
            <person name="Kim J.F."/>
        </authorList>
    </citation>
    <scope>NUCLEOTIDE SEQUENCE [LARGE SCALE GENOMIC DNA]</scope>
    <source>
        <strain evidence="7 8">KCTC 2396</strain>
    </source>
</reference>
<keyword evidence="7" id="KW-0282">Flagellum</keyword>
<keyword evidence="7" id="KW-0969">Cilium</keyword>
<keyword evidence="8" id="KW-1185">Reference proteome</keyword>
<dbReference type="InterPro" id="IPR051472">
    <property type="entry name" value="T3SS_Stator/FliH"/>
</dbReference>
<evidence type="ECO:0000313" key="7">
    <source>
        <dbReference type="EMBL" id="ABC30009.1"/>
    </source>
</evidence>
<accession>Q2SH65</accession>
<dbReference type="STRING" id="349521.HCH_03249"/>
<keyword evidence="3" id="KW-0963">Cytoplasm</keyword>
<keyword evidence="4" id="KW-0653">Protein transport</keyword>
<dbReference type="RefSeq" id="WP_011397078.1">
    <property type="nucleotide sequence ID" value="NC_007645.1"/>
</dbReference>
<dbReference type="PANTHER" id="PTHR34982:SF4">
    <property type="entry name" value="TYPE 3 SECRETION SYSTEM STATOR PROTEIN"/>
    <property type="match status" value="1"/>
</dbReference>
<dbReference type="eggNOG" id="COG1317">
    <property type="taxonomic scope" value="Bacteria"/>
</dbReference>
<sequence>MEANFILIRNIQEKVKVRNSLIKASDYQSWYDADRLLDAARAEADAILADAKRQAQAALESGYQDGLAKAKEESADRLITASMRAHQMLQMAESDLIELVKLSVEKLFGDIGDAVKIASLIQTGLASLREDYRVTVHVAPEMEAQVKAALPDVLSHFPGIEYFDITADPRLPRDAYVLQGDAGIIKGSISDRFAKLNTLVEQALSAPQE</sequence>
<dbReference type="Pfam" id="PF06188">
    <property type="entry name" value="HrpE"/>
    <property type="match status" value="1"/>
</dbReference>
<dbReference type="InterPro" id="IPR009335">
    <property type="entry name" value="T3SS_HrpE/ATPase_suE"/>
</dbReference>
<dbReference type="InterPro" id="IPR012842">
    <property type="entry name" value="T3SS_SctL/SctL2"/>
</dbReference>
<comment type="subcellular location">
    <subcellularLocation>
        <location evidence="1">Cytoplasm</location>
    </subcellularLocation>
</comment>
<dbReference type="GO" id="GO:0030254">
    <property type="term" value="P:protein secretion by the type III secretion system"/>
    <property type="evidence" value="ECO:0007669"/>
    <property type="project" value="InterPro"/>
</dbReference>
<evidence type="ECO:0000256" key="4">
    <source>
        <dbReference type="ARBA" id="ARBA00022927"/>
    </source>
</evidence>
<comment type="similarity">
    <text evidence="5">Belongs to the SctL stator family.</text>
</comment>
<dbReference type="Proteomes" id="UP000000238">
    <property type="component" value="Chromosome"/>
</dbReference>
<evidence type="ECO:0000256" key="3">
    <source>
        <dbReference type="ARBA" id="ARBA00022490"/>
    </source>
</evidence>
<protein>
    <recommendedName>
        <fullName evidence="6">Type 3 secretion system stator protein</fullName>
    </recommendedName>
</protein>
<keyword evidence="2" id="KW-0813">Transport</keyword>
<dbReference type="AlphaFoldDB" id="Q2SH65"/>
<dbReference type="HOGENOM" id="CLU_062625_2_1_6"/>
<evidence type="ECO:0000256" key="1">
    <source>
        <dbReference type="ARBA" id="ARBA00004496"/>
    </source>
</evidence>
<dbReference type="PANTHER" id="PTHR34982">
    <property type="entry name" value="YOP PROTEINS TRANSLOCATION PROTEIN L"/>
    <property type="match status" value="1"/>
</dbReference>
<proteinExistence type="inferred from homology"/>